<name>A0ABZ2HBM0_9PSED</name>
<gene>
    <name evidence="1" type="ORF">V6B39_23955</name>
</gene>
<reference evidence="2" key="1">
    <citation type="submission" date="2024-02" db="EMBL/GenBank/DDBJ databases">
        <title>Exploring bacterial hosts of class 1 integrons in salad vegetable microbiomes with epicPCR.</title>
        <authorList>
            <person name="Qi Q."/>
            <person name="Ghaly T.M."/>
            <person name="Gillings M.R."/>
            <person name="Tetu S.G."/>
        </authorList>
    </citation>
    <scope>NUCLEOTIDE SEQUENCE [LARGE SCALE GENOMIC DNA]</scope>
    <source>
        <strain evidence="2">S2-2023-2</strain>
        <plasmid evidence="2">p_intI1_positive</plasmid>
    </source>
</reference>
<dbReference type="RefSeq" id="WP_338660708.1">
    <property type="nucleotide sequence ID" value="NZ_CP146075.1"/>
</dbReference>
<dbReference type="GeneID" id="89546525"/>
<evidence type="ECO:0000313" key="2">
    <source>
        <dbReference type="Proteomes" id="UP001369248"/>
    </source>
</evidence>
<keyword evidence="2" id="KW-1185">Reference proteome</keyword>
<accession>A0ABZ2HBM0</accession>
<dbReference type="EMBL" id="CP146075">
    <property type="protein sequence ID" value="WWR40251.1"/>
    <property type="molecule type" value="Genomic_DNA"/>
</dbReference>
<geneLocation type="plasmid" evidence="1 2">
    <name>p_intI1_positive</name>
</geneLocation>
<keyword evidence="1" id="KW-0614">Plasmid</keyword>
<proteinExistence type="predicted"/>
<evidence type="ECO:0000313" key="1">
    <source>
        <dbReference type="EMBL" id="WWR40251.1"/>
    </source>
</evidence>
<protein>
    <submittedName>
        <fullName evidence="1">Uncharacterized protein</fullName>
    </submittedName>
</protein>
<organism evidence="1 2">
    <name type="scientific">Pseudomonas bubulae</name>
    <dbReference type="NCBI Taxonomy" id="2316085"/>
    <lineage>
        <taxon>Bacteria</taxon>
        <taxon>Pseudomonadati</taxon>
        <taxon>Pseudomonadota</taxon>
        <taxon>Gammaproteobacteria</taxon>
        <taxon>Pseudomonadales</taxon>
        <taxon>Pseudomonadaceae</taxon>
        <taxon>Pseudomonas</taxon>
    </lineage>
</organism>
<dbReference type="Proteomes" id="UP001369248">
    <property type="component" value="Plasmid p_intI1_positive"/>
</dbReference>
<sequence length="197" mass="21699">MALSDAEIGMFSINLRKTITGFFLEKNQAGEPGYILEMNDSTLATMLLTSHPESLDDKSPDGYAALPVEDKHSVIERALQALTPGTGLTFDQPENGLWVRVSLAHEGRTPLSQVEDYRWIRLTSIDQVIPKVALGSGQDSRGWGWNLMVKTNGGDTYYASDRTYRGELIQYPQNVLISAINSAVKAEIQSDALPKLV</sequence>